<dbReference type="EMBL" id="LCMJ01000031">
    <property type="protein sequence ID" value="KKU34565.1"/>
    <property type="molecule type" value="Genomic_DNA"/>
</dbReference>
<sequence length="264" mass="29516">MQYNDTTNKQGLLQDCEFWCNLGDAGISGNTFLKQQFTNRLNRRYERAMGMLDGLSRLSQSDDVNYINQPFSYFDLVSGQHDYQFLTDADGNSITDITAVLILESTSATEYVKLNLLTLDDVAVNGNQSGHLSGGEADNAELVMSPNPSDTGIPTGYIERNNTVFLSPVPNYSKTNGGKLFYKRVPSYFTTSDTTKQPGFEAGHHQILSLGASLDWLLATNVAKPYLITRIEAELNKAENEFKVYCEMRNPVKHRMLPLITNTR</sequence>
<evidence type="ECO:0000313" key="1">
    <source>
        <dbReference type="EMBL" id="KKU34565.1"/>
    </source>
</evidence>
<accession>A0A0G1SMR3</accession>
<comment type="caution">
    <text evidence="1">The sequence shown here is derived from an EMBL/GenBank/DDBJ whole genome shotgun (WGS) entry which is preliminary data.</text>
</comment>
<organism evidence="1 2">
    <name type="scientific">Candidatus Azambacteria bacterium GW2011_GWB1_46_27</name>
    <dbReference type="NCBI Taxonomy" id="1618617"/>
    <lineage>
        <taxon>Bacteria</taxon>
        <taxon>Candidatus Azamiibacteriota</taxon>
    </lineage>
</organism>
<gene>
    <name evidence="1" type="ORF">UX48_C0031G0013</name>
</gene>
<dbReference type="Proteomes" id="UP000034067">
    <property type="component" value="Unassembled WGS sequence"/>
</dbReference>
<name>A0A0G1SMR3_9BACT</name>
<protein>
    <submittedName>
        <fullName evidence="1">Uncharacterized protein</fullName>
    </submittedName>
</protein>
<reference evidence="1 2" key="1">
    <citation type="journal article" date="2015" name="Nature">
        <title>rRNA introns, odd ribosomes, and small enigmatic genomes across a large radiation of phyla.</title>
        <authorList>
            <person name="Brown C.T."/>
            <person name="Hug L.A."/>
            <person name="Thomas B.C."/>
            <person name="Sharon I."/>
            <person name="Castelle C.J."/>
            <person name="Singh A."/>
            <person name="Wilkins M.J."/>
            <person name="Williams K.H."/>
            <person name="Banfield J.F."/>
        </authorList>
    </citation>
    <scope>NUCLEOTIDE SEQUENCE [LARGE SCALE GENOMIC DNA]</scope>
</reference>
<proteinExistence type="predicted"/>
<evidence type="ECO:0000313" key="2">
    <source>
        <dbReference type="Proteomes" id="UP000034067"/>
    </source>
</evidence>
<dbReference type="AlphaFoldDB" id="A0A0G1SMR3"/>